<proteinExistence type="predicted"/>
<sequence length="464" mass="55320">MRHLIMITVLLLSFGMKAQTVQIKIPETYELSNIILALTKYGIEDKWEVQKNTTYYQDVVKYFDPVKNHPLLDSVNYSREKWEDYLSFRTDAVAFSFDDKGKLKRDFDFYTNPGHNPFDKNLELINDFVEKSRFREFYNQQQAKGFYSRIISNYEEYNFMKESLTFLDTRIGQITTEEDKDKIYRIYLSPLVNRMNCHRDISKDIVADFPSATEDFINGVVSEDNLEERLNSNHLIFTEKDHEYINPITFRNLQLVTDNFNTKYWDNNSGYNTFNSFNEYMTWAVYDLFLEEYFPQQAAKHSINWQYQNAERGFFAQNLFSEKVKELYKKNKDKDFEQIYLPLLQWAKSIEENVTLPTLVNVDTKNFVKTNPNNIQLEFSEPMDSERPFSLEMMEFKDNKSTNNKKHVEITNPKWSTDKKVVTFSIDTDYNEFALIFNWWGIDKPILSKRGIFLAPRSYVLLKK</sequence>
<protein>
    <recommendedName>
        <fullName evidence="4">DUF4932 domain-containing protein</fullName>
    </recommendedName>
</protein>
<evidence type="ECO:0000313" key="3">
    <source>
        <dbReference type="Proteomes" id="UP000183077"/>
    </source>
</evidence>
<evidence type="ECO:0008006" key="4">
    <source>
        <dbReference type="Google" id="ProtNLM"/>
    </source>
</evidence>
<dbReference type="Proteomes" id="UP000183077">
    <property type="component" value="Unassembled WGS sequence"/>
</dbReference>
<dbReference type="RefSeq" id="WP_074745157.1">
    <property type="nucleotide sequence ID" value="NZ_FNYS01000004.1"/>
</dbReference>
<accession>A0A1H6TCZ9</accession>
<dbReference type="EMBL" id="FNYS01000004">
    <property type="protein sequence ID" value="SEI76054.1"/>
    <property type="molecule type" value="Genomic_DNA"/>
</dbReference>
<dbReference type="AlphaFoldDB" id="A0A1H6TCZ9"/>
<evidence type="ECO:0000313" key="2">
    <source>
        <dbReference type="EMBL" id="SEI76054.1"/>
    </source>
</evidence>
<name>A0A1H6TCZ9_9FLAO</name>
<dbReference type="GeneID" id="82256474"/>
<evidence type="ECO:0000256" key="1">
    <source>
        <dbReference type="SAM" id="SignalP"/>
    </source>
</evidence>
<keyword evidence="1" id="KW-0732">Signal</keyword>
<feature type="signal peptide" evidence="1">
    <location>
        <begin position="1"/>
        <end position="18"/>
    </location>
</feature>
<organism evidence="2 3">
    <name type="scientific">Myroides marinus</name>
    <dbReference type="NCBI Taxonomy" id="703342"/>
    <lineage>
        <taxon>Bacteria</taxon>
        <taxon>Pseudomonadati</taxon>
        <taxon>Bacteroidota</taxon>
        <taxon>Flavobacteriia</taxon>
        <taxon>Flavobacteriales</taxon>
        <taxon>Flavobacteriaceae</taxon>
        <taxon>Myroides</taxon>
    </lineage>
</organism>
<reference evidence="2 3" key="1">
    <citation type="submission" date="2016-10" db="EMBL/GenBank/DDBJ databases">
        <authorList>
            <person name="de Groot N.N."/>
        </authorList>
    </citation>
    <scope>NUCLEOTIDE SEQUENCE [LARGE SCALE GENOMIC DNA]</scope>
    <source>
        <strain evidence="2 3">DSM 23048</strain>
    </source>
</reference>
<gene>
    <name evidence="2" type="ORF">SAMN04488018_10468</name>
</gene>
<feature type="chain" id="PRO_5010357481" description="DUF4932 domain-containing protein" evidence="1">
    <location>
        <begin position="19"/>
        <end position="464"/>
    </location>
</feature>